<reference evidence="1" key="2">
    <citation type="submission" date="2024-07" db="EMBL/GenBank/DDBJ databases">
        <title>Streptomyces haneummycinica sp. nov., a new antibiotic-producing actinobacterium isolated from marine sediment.</title>
        <authorList>
            <person name="Uemura M."/>
            <person name="Hamada M."/>
            <person name="Hirano S."/>
            <person name="Kobayashi K."/>
            <person name="Ohshiro T."/>
            <person name="Kobayashi T."/>
            <person name="Terahara T."/>
        </authorList>
    </citation>
    <scope>NUCLEOTIDE SEQUENCE</scope>
    <source>
        <strain evidence="1">KM77-8</strain>
    </source>
</reference>
<gene>
    <name evidence="1" type="ORF">SHKM778_75830</name>
</gene>
<dbReference type="EMBL" id="AP035768">
    <property type="protein sequence ID" value="BFO21195.1"/>
    <property type="molecule type" value="Genomic_DNA"/>
</dbReference>
<reference evidence="1" key="1">
    <citation type="submission" date="2024-06" db="EMBL/GenBank/DDBJ databases">
        <authorList>
            <consortium name="consrtm"/>
            <person name="Uemura M."/>
            <person name="Terahara T."/>
        </authorList>
    </citation>
    <scope>NUCLEOTIDE SEQUENCE</scope>
    <source>
        <strain evidence="1">KM77-8</strain>
    </source>
</reference>
<dbReference type="AlphaFoldDB" id="A0AAT9HU61"/>
<protein>
    <submittedName>
        <fullName evidence="1">Uncharacterized protein</fullName>
    </submittedName>
</protein>
<organism evidence="1">
    <name type="scientific">Streptomyces haneummycinicus</name>
    <dbReference type="NCBI Taxonomy" id="3074435"/>
    <lineage>
        <taxon>Bacteria</taxon>
        <taxon>Bacillati</taxon>
        <taxon>Actinomycetota</taxon>
        <taxon>Actinomycetes</taxon>
        <taxon>Kitasatosporales</taxon>
        <taxon>Streptomycetaceae</taxon>
        <taxon>Streptomyces</taxon>
    </lineage>
</organism>
<proteinExistence type="predicted"/>
<name>A0AAT9HU61_9ACTN</name>
<evidence type="ECO:0000313" key="1">
    <source>
        <dbReference type="EMBL" id="BFO21195.1"/>
    </source>
</evidence>
<sequence>MSELTTVTAGLLDDGREPLKQDIRELGRLSANLAEHTPRIEDFLEKTPPR</sequence>
<accession>A0AAT9HU61</accession>